<dbReference type="Pfam" id="PF06980">
    <property type="entry name" value="DUF1302"/>
    <property type="match status" value="1"/>
</dbReference>
<reference evidence="1" key="1">
    <citation type="submission" date="2016-10" db="EMBL/GenBank/DDBJ databases">
        <title>Sequence of Gallionella enrichment culture.</title>
        <authorList>
            <person name="Poehlein A."/>
            <person name="Muehling M."/>
            <person name="Daniel R."/>
        </authorList>
    </citation>
    <scope>NUCLEOTIDE SEQUENCE</scope>
</reference>
<evidence type="ECO:0008006" key="2">
    <source>
        <dbReference type="Google" id="ProtNLM"/>
    </source>
</evidence>
<evidence type="ECO:0000313" key="1">
    <source>
        <dbReference type="EMBL" id="OIR18976.1"/>
    </source>
</evidence>
<comment type="caution">
    <text evidence="1">The sequence shown here is derived from an EMBL/GenBank/DDBJ whole genome shotgun (WGS) entry which is preliminary data.</text>
</comment>
<dbReference type="EMBL" id="MLJW01000002">
    <property type="protein sequence ID" value="OIR18976.1"/>
    <property type="molecule type" value="Genomic_DNA"/>
</dbReference>
<dbReference type="InterPro" id="IPR010727">
    <property type="entry name" value="DUF1302"/>
</dbReference>
<proteinExistence type="predicted"/>
<protein>
    <recommendedName>
        <fullName evidence="2">DUF1302 domain-containing protein</fullName>
    </recommendedName>
</protein>
<organism evidence="1">
    <name type="scientific">mine drainage metagenome</name>
    <dbReference type="NCBI Taxonomy" id="410659"/>
    <lineage>
        <taxon>unclassified sequences</taxon>
        <taxon>metagenomes</taxon>
        <taxon>ecological metagenomes</taxon>
    </lineage>
</organism>
<sequence length="656" mass="70228">MMCSLLVRPDSRRAKIAGVLPALCLLLPLTARAVRFNEGELKGSFDTTISVGVLDRLQNPSPAYYGTSSTFDGVPGLQNSVNADDGNLNFPKGIASELAKVNHEFELHYRDSGFLASGYYFYDAKVQNDWQGRTPLSDAARSRVGKGGRLLDLYAYTNFDVAGHPVEVRVGRQVLSLGESTFIPNGINVINPYDLSKLRVPGAELKDALLPITMVKGSIGLTDNLTVEPFWILEFQRNEIEPAGTYFSTNDFASRGGDKVMLGFGRLPDSGTLGAIPRTTDRTPHSPNEGGLAVHWTDSALNDTEFGFFVVRYNSRSPVVSAITPTAGVNPNLTGPLTAVFMQAGMAPAAAAAQATGLFQLVMLSQTNPAALTPTQIATLQAPSTQAALAGAQQIALLTAASNGRYFVELPEGITMLGASFNASLGNTGISWQGEVSYKDRVPLQIDDVELLYAALSSLSPVFGANNQVGSYLGQYGREVSGYRRHQVWTAQTTMTKTLGSLLGSSQTTVLAEVGGVWVNLPDKSVLRYDGQGTFTSGSAAAMAATTNPPLPATPASAFADSFSWGYQAAARLDYENAFFGVNAHPLIAFTHDVSGNTPLPLGNFVRGRKSLTLGADFTYLDAWELDLRYVNFFGGGAYNLLADRDYVSATVKYSF</sequence>
<gene>
    <name evidence="1" type="ORF">GALL_13200</name>
</gene>
<dbReference type="AlphaFoldDB" id="A0A1J5TRW0"/>
<name>A0A1J5TRW0_9ZZZZ</name>
<accession>A0A1J5TRW0</accession>